<dbReference type="Gene3D" id="2.170.260.40">
    <property type="match status" value="1"/>
</dbReference>
<protein>
    <recommendedName>
        <fullName evidence="1">5'-3' exoribonuclease 1 D1 domain-containing protein</fullName>
    </recommendedName>
</protein>
<dbReference type="InterPro" id="IPR040992">
    <property type="entry name" value="XRN1_D1"/>
</dbReference>
<evidence type="ECO:0000313" key="3">
    <source>
        <dbReference type="Proteomes" id="UP000045706"/>
    </source>
</evidence>
<name>A0A0G4NML0_VERLO</name>
<reference evidence="3" key="1">
    <citation type="submission" date="2015-05" db="EMBL/GenBank/DDBJ databases">
        <authorList>
            <person name="Fogelqvist Johan"/>
        </authorList>
    </citation>
    <scope>NUCLEOTIDE SEQUENCE [LARGE SCALE GENOMIC DNA]</scope>
</reference>
<dbReference type="AlphaFoldDB" id="A0A0G4NML0"/>
<dbReference type="Pfam" id="PF18332">
    <property type="entry name" value="XRN1_D1"/>
    <property type="match status" value="1"/>
</dbReference>
<evidence type="ECO:0000313" key="2">
    <source>
        <dbReference type="EMBL" id="CRK47596.1"/>
    </source>
</evidence>
<dbReference type="Proteomes" id="UP000045706">
    <property type="component" value="Unassembled WGS sequence"/>
</dbReference>
<feature type="non-terminal residue" evidence="2">
    <location>
        <position position="100"/>
    </location>
</feature>
<feature type="domain" description="5'-3' exoribonuclease 1 D1" evidence="1">
    <location>
        <begin position="1"/>
        <end position="100"/>
    </location>
</feature>
<dbReference type="EMBL" id="CVQI01036727">
    <property type="protein sequence ID" value="CRK47596.1"/>
    <property type="molecule type" value="Genomic_DNA"/>
</dbReference>
<sequence>EAKIVRVVDELFDYEIDHTGTTVVQKNHGPREIEAFSREAQYIENWHAKRLGFTIGEVESLVHVHMLKGLIKTEEGALIKEYAENPSMRSVYASQTIVDE</sequence>
<feature type="non-terminal residue" evidence="2">
    <location>
        <position position="1"/>
    </location>
</feature>
<dbReference type="InterPro" id="IPR047007">
    <property type="entry name" value="XRN1_D1_sf"/>
</dbReference>
<accession>A0A0G4NML0</accession>
<organism evidence="2 3">
    <name type="scientific">Verticillium longisporum</name>
    <name type="common">Verticillium dahliae var. longisporum</name>
    <dbReference type="NCBI Taxonomy" id="100787"/>
    <lineage>
        <taxon>Eukaryota</taxon>
        <taxon>Fungi</taxon>
        <taxon>Dikarya</taxon>
        <taxon>Ascomycota</taxon>
        <taxon>Pezizomycotina</taxon>
        <taxon>Sordariomycetes</taxon>
        <taxon>Hypocreomycetidae</taxon>
        <taxon>Glomerellales</taxon>
        <taxon>Plectosphaerellaceae</taxon>
        <taxon>Verticillium</taxon>
    </lineage>
</organism>
<evidence type="ECO:0000259" key="1">
    <source>
        <dbReference type="Pfam" id="PF18332"/>
    </source>
</evidence>
<proteinExistence type="predicted"/>
<gene>
    <name evidence="2" type="ORF">BN1723_020338</name>
</gene>